<dbReference type="PANTHER" id="PTHR31471:SF5">
    <property type="entry name" value="GB|AAD39278.1"/>
    <property type="match status" value="1"/>
</dbReference>
<evidence type="ECO:0000259" key="3">
    <source>
        <dbReference type="Pfam" id="PF03763"/>
    </source>
</evidence>
<feature type="compositionally biased region" description="Polar residues" evidence="2">
    <location>
        <begin position="277"/>
        <end position="286"/>
    </location>
</feature>
<feature type="region of interest" description="Disordered" evidence="2">
    <location>
        <begin position="1"/>
        <end position="31"/>
    </location>
</feature>
<name>A0A438HFY0_VITVI</name>
<feature type="domain" description="Remorin C-terminal" evidence="3">
    <location>
        <begin position="331"/>
        <end position="420"/>
    </location>
</feature>
<dbReference type="Proteomes" id="UP000288805">
    <property type="component" value="Unassembled WGS sequence"/>
</dbReference>
<dbReference type="EMBL" id="QGNW01000229">
    <property type="protein sequence ID" value="RVW83375.1"/>
    <property type="molecule type" value="Genomic_DNA"/>
</dbReference>
<sequence length="425" mass="48760">MNDSNQNWKPHRPYTNFQPHMHIPSRTPPPQKYHKDDFVPKLHVFNISYGTFACPHLLCSPATNEEFPSSFLTSISSLCIYSPLKNLGIEPISDCRIRNMESLIKQKSLSNNVVTGMLNSMLNCNQKGSVRVSFSGSGQHSKEASHSIRERPRGDKVQNWFWRQFSPQMSKDYDSDDEEFATAVAAAAFAIYTLEEPNLQYQKRTRDGLETSMSRLKSRKEDTTGFFGKETQTPGEASIRRQMTNNGNSMESAFPSSRPSKASPVRSVSAAPRDQRQQGYSTSNRSVETKADAWEKAQITKIKSGKIFVVYVFQFLQMQALIQFFTTAIQTMNFRNDNISSRILAWENEKKMRAKLIMERKKSELEQRKALNLQHYQIKIERIDQIAGGARAQVQEKRRNEESEVKHKAEMIRKTGKVPVRCFCF</sequence>
<comment type="similarity">
    <text evidence="1">Belongs to the remorin family.</text>
</comment>
<gene>
    <name evidence="4" type="ORF">CK203_038909</name>
</gene>
<evidence type="ECO:0000256" key="2">
    <source>
        <dbReference type="SAM" id="MobiDB-lite"/>
    </source>
</evidence>
<comment type="caution">
    <text evidence="4">The sequence shown here is derived from an EMBL/GenBank/DDBJ whole genome shotgun (WGS) entry which is preliminary data.</text>
</comment>
<evidence type="ECO:0000313" key="5">
    <source>
        <dbReference type="Proteomes" id="UP000288805"/>
    </source>
</evidence>
<dbReference type="InterPro" id="IPR005516">
    <property type="entry name" value="Remorin_C"/>
</dbReference>
<dbReference type="PANTHER" id="PTHR31471">
    <property type="entry name" value="OS02G0116800 PROTEIN"/>
    <property type="match status" value="1"/>
</dbReference>
<protein>
    <recommendedName>
        <fullName evidence="3">Remorin C-terminal domain-containing protein</fullName>
    </recommendedName>
</protein>
<proteinExistence type="inferred from homology"/>
<feature type="region of interest" description="Disordered" evidence="2">
    <location>
        <begin position="203"/>
        <end position="287"/>
    </location>
</feature>
<dbReference type="Pfam" id="PF03763">
    <property type="entry name" value="Remorin_C"/>
    <property type="match status" value="1"/>
</dbReference>
<feature type="compositionally biased region" description="Polar residues" evidence="2">
    <location>
        <begin position="230"/>
        <end position="260"/>
    </location>
</feature>
<dbReference type="AlphaFoldDB" id="A0A438HFY0"/>
<reference evidence="4 5" key="1">
    <citation type="journal article" date="2018" name="PLoS Genet.">
        <title>Population sequencing reveals clonal diversity and ancestral inbreeding in the grapevine cultivar Chardonnay.</title>
        <authorList>
            <person name="Roach M.J."/>
            <person name="Johnson D.L."/>
            <person name="Bohlmann J."/>
            <person name="van Vuuren H.J."/>
            <person name="Jones S.J."/>
            <person name="Pretorius I.S."/>
            <person name="Schmidt S.A."/>
            <person name="Borneman A.R."/>
        </authorList>
    </citation>
    <scope>NUCLEOTIDE SEQUENCE [LARGE SCALE GENOMIC DNA]</scope>
    <source>
        <strain evidence="5">cv. Chardonnay</strain>
        <tissue evidence="4">Leaf</tissue>
    </source>
</reference>
<organism evidence="4 5">
    <name type="scientific">Vitis vinifera</name>
    <name type="common">Grape</name>
    <dbReference type="NCBI Taxonomy" id="29760"/>
    <lineage>
        <taxon>Eukaryota</taxon>
        <taxon>Viridiplantae</taxon>
        <taxon>Streptophyta</taxon>
        <taxon>Embryophyta</taxon>
        <taxon>Tracheophyta</taxon>
        <taxon>Spermatophyta</taxon>
        <taxon>Magnoliopsida</taxon>
        <taxon>eudicotyledons</taxon>
        <taxon>Gunneridae</taxon>
        <taxon>Pentapetalae</taxon>
        <taxon>rosids</taxon>
        <taxon>Vitales</taxon>
        <taxon>Vitaceae</taxon>
        <taxon>Viteae</taxon>
        <taxon>Vitis</taxon>
    </lineage>
</organism>
<evidence type="ECO:0000313" key="4">
    <source>
        <dbReference type="EMBL" id="RVW83375.1"/>
    </source>
</evidence>
<accession>A0A438HFY0</accession>
<evidence type="ECO:0000256" key="1">
    <source>
        <dbReference type="ARBA" id="ARBA00005711"/>
    </source>
</evidence>